<feature type="transmembrane region" description="Helical" evidence="1">
    <location>
        <begin position="103"/>
        <end position="125"/>
    </location>
</feature>
<evidence type="ECO:0000313" key="2">
    <source>
        <dbReference type="EMBL" id="NKG21835.1"/>
    </source>
</evidence>
<evidence type="ECO:0000256" key="1">
    <source>
        <dbReference type="SAM" id="Phobius"/>
    </source>
</evidence>
<dbReference type="RefSeq" id="WP_168152660.1">
    <property type="nucleotide sequence ID" value="NZ_JAAWVT010000007.1"/>
</dbReference>
<keyword evidence="1" id="KW-0812">Transmembrane</keyword>
<dbReference type="EMBL" id="JAAWVT010000007">
    <property type="protein sequence ID" value="NKG21835.1"/>
    <property type="molecule type" value="Genomic_DNA"/>
</dbReference>
<feature type="transmembrane region" description="Helical" evidence="1">
    <location>
        <begin position="174"/>
        <end position="192"/>
    </location>
</feature>
<dbReference type="Gene3D" id="1.20.144.10">
    <property type="entry name" value="Phosphatidic acid phosphatase type 2/haloperoxidase"/>
    <property type="match status" value="1"/>
</dbReference>
<comment type="caution">
    <text evidence="2">The sequence shown here is derived from an EMBL/GenBank/DDBJ whole genome shotgun (WGS) entry which is preliminary data.</text>
</comment>
<keyword evidence="3" id="KW-1185">Reference proteome</keyword>
<protein>
    <submittedName>
        <fullName evidence="2">Phosphatidic acid phosphatase</fullName>
    </submittedName>
</protein>
<keyword evidence="1" id="KW-0472">Membrane</keyword>
<organism evidence="2 3">
    <name type="scientific">Paeniglutamicibacter terrestris</name>
    <dbReference type="NCBI Taxonomy" id="2723403"/>
    <lineage>
        <taxon>Bacteria</taxon>
        <taxon>Bacillati</taxon>
        <taxon>Actinomycetota</taxon>
        <taxon>Actinomycetes</taxon>
        <taxon>Micrococcales</taxon>
        <taxon>Micrococcaceae</taxon>
        <taxon>Paeniglutamicibacter</taxon>
    </lineage>
</organism>
<name>A0ABX1G6E9_9MICC</name>
<feature type="transmembrane region" description="Helical" evidence="1">
    <location>
        <begin position="42"/>
        <end position="60"/>
    </location>
</feature>
<keyword evidence="1" id="KW-1133">Transmembrane helix</keyword>
<gene>
    <name evidence="2" type="ORF">HED64_14115</name>
</gene>
<dbReference type="Proteomes" id="UP000746595">
    <property type="component" value="Unassembled WGS sequence"/>
</dbReference>
<feature type="transmembrane region" description="Helical" evidence="1">
    <location>
        <begin position="137"/>
        <end position="162"/>
    </location>
</feature>
<feature type="transmembrane region" description="Helical" evidence="1">
    <location>
        <begin position="80"/>
        <end position="97"/>
    </location>
</feature>
<sequence length="193" mass="20901">MPPLSTHTMPRLISHALAPTILATALLALTPLRYPEVPWGQALFATTFTTLIPWAALIWARSRGKVTDVHVTRREQRWPLLLVALVSILAGLGLMLVTRVEPVMIQEVLLILAGLLVTGAITLVWKISIHVAVATFVFLHAFASQPYGPYLAVIMIAITSWARVQLSHHTSSQVFAGAIIGALVATLGLLPVL</sequence>
<accession>A0ABX1G6E9</accession>
<reference evidence="2 3" key="1">
    <citation type="submission" date="2020-04" db="EMBL/GenBank/DDBJ databases">
        <title>Paeniglutamicibacter sp. ANT13_2, a novel actinomycete isolated from sediment in Antarctica.</title>
        <authorList>
            <person name="Sakdapetsiri C."/>
            <person name="Pinyakong O."/>
        </authorList>
    </citation>
    <scope>NUCLEOTIDE SEQUENCE [LARGE SCALE GENOMIC DNA]</scope>
    <source>
        <strain evidence="2 3">ANT13_2</strain>
    </source>
</reference>
<evidence type="ECO:0000313" key="3">
    <source>
        <dbReference type="Proteomes" id="UP000746595"/>
    </source>
</evidence>
<proteinExistence type="predicted"/>
<feature type="transmembrane region" description="Helical" evidence="1">
    <location>
        <begin position="12"/>
        <end position="30"/>
    </location>
</feature>